<evidence type="ECO:0000313" key="2">
    <source>
        <dbReference type="EMBL" id="KAL2550081.1"/>
    </source>
</evidence>
<comment type="caution">
    <text evidence="2">The sequence shown here is derived from an EMBL/GenBank/DDBJ whole genome shotgun (WGS) entry which is preliminary data.</text>
</comment>
<name>A0ABD1WK65_9LAMI</name>
<dbReference type="Proteomes" id="UP001604277">
    <property type="component" value="Unassembled WGS sequence"/>
</dbReference>
<dbReference type="AlphaFoldDB" id="A0ABD1WK65"/>
<protein>
    <submittedName>
        <fullName evidence="2">Uncharacterized protein</fullName>
    </submittedName>
</protein>
<keyword evidence="1" id="KW-0812">Transmembrane</keyword>
<gene>
    <name evidence="2" type="ORF">Fot_11611</name>
</gene>
<evidence type="ECO:0000256" key="1">
    <source>
        <dbReference type="SAM" id="Phobius"/>
    </source>
</evidence>
<proteinExistence type="predicted"/>
<reference evidence="3" key="1">
    <citation type="submission" date="2024-07" db="EMBL/GenBank/DDBJ databases">
        <title>Two chromosome-level genome assemblies of Korean endemic species Abeliophyllum distichum and Forsythia ovata (Oleaceae).</title>
        <authorList>
            <person name="Jang H."/>
        </authorList>
    </citation>
    <scope>NUCLEOTIDE SEQUENCE [LARGE SCALE GENOMIC DNA]</scope>
</reference>
<accession>A0ABD1WK65</accession>
<keyword evidence="1" id="KW-1133">Transmembrane helix</keyword>
<keyword evidence="1" id="KW-0472">Membrane</keyword>
<sequence>MSLNRELSEIFSWLSVKGINQFSSISKSGNELLMDVFFIKKKSENMQVSNSLAGCPITYESLEFLESTGSVLASSNRMLCSKDKRNEGNPLIFNPSTGNLLQNLLHDNLDIDDLNNADEIADEYLLMAIKCQSDCNSTNDIKNSISRFLKVSKNTRTVLLHNQNSKQGIFKCENSNSPFKSTNLVRFWKTILTGHWLLIDPKIDSRKQIFKMATKAMGLTRIYLMAGLTVQNRKFLRISAGDSSGVEEIWSNWFAPWNFEVEHIKRNHNLLLDFLSKSQRTISAMSPIIHVLEPIDLPQQLQEEILQLTLTKRSLENVRELQKLYIHRYGLDHGPILNLPFHSNYPFLTILEINGHFTFFFPQEAYLLLWYLVDLYAIGIIINVPSVLRYLSICNRRLKRKYKFLLKWLQLFGSIEWWQRNLKKAKSKYVFATVESLRKVISERDGIKISKEYYCEIHYGCEQIDKESEAFHHDRTIMCFANHVDPANVPKELFYPDTSKWYNTDVCPKDYIKEVCKCIISFVEQYSWDFEDFDHPIYRVHLRSYPKPKKYVPGLKIYVDDTSDDETDDD</sequence>
<evidence type="ECO:0000313" key="3">
    <source>
        <dbReference type="Proteomes" id="UP001604277"/>
    </source>
</evidence>
<organism evidence="2 3">
    <name type="scientific">Forsythia ovata</name>
    <dbReference type="NCBI Taxonomy" id="205694"/>
    <lineage>
        <taxon>Eukaryota</taxon>
        <taxon>Viridiplantae</taxon>
        <taxon>Streptophyta</taxon>
        <taxon>Embryophyta</taxon>
        <taxon>Tracheophyta</taxon>
        <taxon>Spermatophyta</taxon>
        <taxon>Magnoliopsida</taxon>
        <taxon>eudicotyledons</taxon>
        <taxon>Gunneridae</taxon>
        <taxon>Pentapetalae</taxon>
        <taxon>asterids</taxon>
        <taxon>lamiids</taxon>
        <taxon>Lamiales</taxon>
        <taxon>Oleaceae</taxon>
        <taxon>Forsythieae</taxon>
        <taxon>Forsythia</taxon>
    </lineage>
</organism>
<keyword evidence="3" id="KW-1185">Reference proteome</keyword>
<dbReference type="EMBL" id="JBFOLJ010000003">
    <property type="protein sequence ID" value="KAL2550081.1"/>
    <property type="molecule type" value="Genomic_DNA"/>
</dbReference>
<feature type="transmembrane region" description="Helical" evidence="1">
    <location>
        <begin position="368"/>
        <end position="391"/>
    </location>
</feature>